<reference evidence="1 2" key="1">
    <citation type="journal article" date="2017" name="Int. J. Syst. Evol. Microbiol.">
        <title>Brenneria populi subsp. brevivirga subsp. nov. isolated from symptomatic bark of Populus x euramericana canker, and description of Brenneria populi subsp. populi subsp. nov.</title>
        <authorList>
            <person name="Zheng M.H."/>
            <person name="Piao C.G."/>
            <person name="Xue H."/>
            <person name="Guo M.W."/>
            <person name="Li Y."/>
        </authorList>
    </citation>
    <scope>NUCLEOTIDE SEQUENCE [LARGE SCALE GENOMIC DNA]</scope>
    <source>
        <strain evidence="1 2">D9-5</strain>
    </source>
</reference>
<accession>A0ABU6JK96</accession>
<name>A0ABU6JK96_9GAMM</name>
<protein>
    <submittedName>
        <fullName evidence="1">Uncharacterized protein</fullName>
    </submittedName>
</protein>
<sequence>MAQLHKISDEQVKELIIQESISAYSGNCPCPYHFARNGSRCGKRSAWSRRGGYAPICYKNEVSTRMVVEWRQHKER</sequence>
<evidence type="ECO:0000313" key="2">
    <source>
        <dbReference type="Proteomes" id="UP001309705"/>
    </source>
</evidence>
<gene>
    <name evidence="1" type="ORF">VSX58_00615</name>
</gene>
<proteinExistence type="predicted"/>
<comment type="caution">
    <text evidence="1">The sequence shown here is derived from an EMBL/GenBank/DDBJ whole genome shotgun (WGS) entry which is preliminary data.</text>
</comment>
<evidence type="ECO:0000313" key="1">
    <source>
        <dbReference type="EMBL" id="MEC5341112.1"/>
    </source>
</evidence>
<dbReference type="EMBL" id="JAYWTM010000001">
    <property type="protein sequence ID" value="MEC5341112.1"/>
    <property type="molecule type" value="Genomic_DNA"/>
</dbReference>
<keyword evidence="2" id="KW-1185">Reference proteome</keyword>
<dbReference type="Proteomes" id="UP001309705">
    <property type="component" value="Unassembled WGS sequence"/>
</dbReference>
<organism evidence="1 2">
    <name type="scientific">Brenneria populi</name>
    <dbReference type="NCBI Taxonomy" id="1505588"/>
    <lineage>
        <taxon>Bacteria</taxon>
        <taxon>Pseudomonadati</taxon>
        <taxon>Pseudomonadota</taxon>
        <taxon>Gammaproteobacteria</taxon>
        <taxon>Enterobacterales</taxon>
        <taxon>Pectobacteriaceae</taxon>
        <taxon>Brenneria</taxon>
    </lineage>
</organism>